<organism evidence="1">
    <name type="scientific">uncultured Caudovirales phage</name>
    <dbReference type="NCBI Taxonomy" id="2100421"/>
    <lineage>
        <taxon>Viruses</taxon>
        <taxon>Duplodnaviria</taxon>
        <taxon>Heunggongvirae</taxon>
        <taxon>Uroviricota</taxon>
        <taxon>Caudoviricetes</taxon>
        <taxon>Peduoviridae</taxon>
        <taxon>Maltschvirus</taxon>
        <taxon>Maltschvirus maltsch</taxon>
    </lineage>
</organism>
<dbReference type="EMBL" id="LR796477">
    <property type="protein sequence ID" value="CAB4147167.1"/>
    <property type="molecule type" value="Genomic_DNA"/>
</dbReference>
<proteinExistence type="predicted"/>
<gene>
    <name evidence="1" type="ORF">UFOVP514_15</name>
</gene>
<reference evidence="1" key="1">
    <citation type="submission" date="2020-04" db="EMBL/GenBank/DDBJ databases">
        <authorList>
            <person name="Chiriac C."/>
            <person name="Salcher M."/>
            <person name="Ghai R."/>
            <person name="Kavagutti S V."/>
        </authorList>
    </citation>
    <scope>NUCLEOTIDE SEQUENCE</scope>
</reference>
<accession>A0A6J5MNC9</accession>
<evidence type="ECO:0000313" key="1">
    <source>
        <dbReference type="EMBL" id="CAB4147167.1"/>
    </source>
</evidence>
<name>A0A6J5MNC9_9CAUD</name>
<sequence>MINIYKISNEQREILVSSVNPYIVFDPIKDANNSYLISENEFNLINSLEVCPSELVFIKSLTSSIYEPKTQKNPFE</sequence>
<protein>
    <submittedName>
        <fullName evidence="1">Uncharacterized protein</fullName>
    </submittedName>
</protein>